<name>A0A935UHE1_9PROT</name>
<protein>
    <submittedName>
        <fullName evidence="1">Uncharacterized protein</fullName>
    </submittedName>
</protein>
<dbReference type="EMBL" id="JADJMH010000030">
    <property type="protein sequence ID" value="MBK7677001.1"/>
    <property type="molecule type" value="Genomic_DNA"/>
</dbReference>
<evidence type="ECO:0000313" key="1">
    <source>
        <dbReference type="EMBL" id="MBK7677001.1"/>
    </source>
</evidence>
<organism evidence="1 2">
    <name type="scientific">Candidatus Accumulibacter proximus</name>
    <dbReference type="NCBI Taxonomy" id="2954385"/>
    <lineage>
        <taxon>Bacteria</taxon>
        <taxon>Pseudomonadati</taxon>
        <taxon>Pseudomonadota</taxon>
        <taxon>Betaproteobacteria</taxon>
        <taxon>Candidatus Accumulibacter</taxon>
    </lineage>
</organism>
<proteinExistence type="predicted"/>
<dbReference type="AlphaFoldDB" id="A0A935UHE1"/>
<dbReference type="Proteomes" id="UP000697998">
    <property type="component" value="Unassembled WGS sequence"/>
</dbReference>
<reference evidence="1 2" key="1">
    <citation type="submission" date="2020-10" db="EMBL/GenBank/DDBJ databases">
        <title>Connecting structure to function with the recovery of over 1000 high-quality activated sludge metagenome-assembled genomes encoding full-length rRNA genes using long-read sequencing.</title>
        <authorList>
            <person name="Singleton C.M."/>
            <person name="Petriglieri F."/>
            <person name="Kristensen J.M."/>
            <person name="Kirkegaard R.H."/>
            <person name="Michaelsen T.Y."/>
            <person name="Andersen M.H."/>
            <person name="Karst S.M."/>
            <person name="Dueholm M.S."/>
            <person name="Nielsen P.H."/>
            <person name="Albertsen M."/>
        </authorList>
    </citation>
    <scope>NUCLEOTIDE SEQUENCE [LARGE SCALE GENOMIC DNA]</scope>
    <source>
        <strain evidence="1">EsbW_18-Q3-R4-48_BATAC.285</strain>
    </source>
</reference>
<accession>A0A935UHE1</accession>
<gene>
    <name evidence="1" type="ORF">IPJ27_20830</name>
</gene>
<sequence length="124" mass="14754">MGRELERLKNRRKASDRLSAILKQREHVLVVHYSCESFYDRADGRTPRVTSIAVRNLASGQTQSFSIHKVAEQRHIPLADIKGRYDELEKAMLDEFFDFVRTHQNFVWMHWNMRDINYGFQGKR</sequence>
<comment type="caution">
    <text evidence="1">The sequence shown here is derived from an EMBL/GenBank/DDBJ whole genome shotgun (WGS) entry which is preliminary data.</text>
</comment>
<evidence type="ECO:0000313" key="2">
    <source>
        <dbReference type="Proteomes" id="UP000697998"/>
    </source>
</evidence>